<dbReference type="OrthoDB" id="1929020at2759"/>
<comment type="similarity">
    <text evidence="1">Belongs to the NmrA-type oxidoreductase family. Isoflavone reductase subfamily.</text>
</comment>
<reference evidence="3 4" key="1">
    <citation type="journal article" date="2017" name="Nature">
        <title>The Apostasia genome and the evolution of orchids.</title>
        <authorList>
            <person name="Zhang G.Q."/>
            <person name="Liu K.W."/>
            <person name="Li Z."/>
            <person name="Lohaus R."/>
            <person name="Hsiao Y.Y."/>
            <person name="Niu S.C."/>
            <person name="Wang J.Y."/>
            <person name="Lin Y.C."/>
            <person name="Xu Q."/>
            <person name="Chen L.J."/>
            <person name="Yoshida K."/>
            <person name="Fujiwara S."/>
            <person name="Wang Z.W."/>
            <person name="Zhang Y.Q."/>
            <person name="Mitsuda N."/>
            <person name="Wang M."/>
            <person name="Liu G.H."/>
            <person name="Pecoraro L."/>
            <person name="Huang H.X."/>
            <person name="Xiao X.J."/>
            <person name="Lin M."/>
            <person name="Wu X.Y."/>
            <person name="Wu W.L."/>
            <person name="Chen Y.Y."/>
            <person name="Chang S.B."/>
            <person name="Sakamoto S."/>
            <person name="Ohme-Takagi M."/>
            <person name="Yagi M."/>
            <person name="Zeng S.J."/>
            <person name="Shen C.Y."/>
            <person name="Yeh C.M."/>
            <person name="Luo Y.B."/>
            <person name="Tsai W.C."/>
            <person name="Van de Peer Y."/>
            <person name="Liu Z.J."/>
        </authorList>
    </citation>
    <scope>NUCLEOTIDE SEQUENCE [LARGE SCALE GENOMIC DNA]</scope>
    <source>
        <strain evidence="4">cv. Shenzhen</strain>
        <tissue evidence="3">Stem</tissue>
    </source>
</reference>
<dbReference type="GO" id="GO:0044550">
    <property type="term" value="P:secondary metabolite biosynthetic process"/>
    <property type="evidence" value="ECO:0007669"/>
    <property type="project" value="UniProtKB-ARBA"/>
</dbReference>
<dbReference type="PANTHER" id="PTHR43349:SF4">
    <property type="entry name" value="PINORESINOL REDUCTASE 1-RELATED"/>
    <property type="match status" value="1"/>
</dbReference>
<dbReference type="EMBL" id="KZ451886">
    <property type="protein sequence ID" value="PKA66388.1"/>
    <property type="molecule type" value="Genomic_DNA"/>
</dbReference>
<protein>
    <submittedName>
        <fullName evidence="3">Isoflavone reductase like</fullName>
    </submittedName>
</protein>
<dbReference type="Gene3D" id="3.40.50.720">
    <property type="entry name" value="NAD(P)-binding Rossmann-like Domain"/>
    <property type="match status" value="1"/>
</dbReference>
<dbReference type="Pfam" id="PF05368">
    <property type="entry name" value="NmrA"/>
    <property type="match status" value="1"/>
</dbReference>
<evidence type="ECO:0000259" key="2">
    <source>
        <dbReference type="Pfam" id="PF05368"/>
    </source>
</evidence>
<dbReference type="STRING" id="1088818.A0A2I0BF20"/>
<dbReference type="PANTHER" id="PTHR43349">
    <property type="entry name" value="PINORESINOL REDUCTASE-RELATED"/>
    <property type="match status" value="1"/>
</dbReference>
<dbReference type="Gene3D" id="3.90.25.10">
    <property type="entry name" value="UDP-galactose 4-epimerase, domain 1"/>
    <property type="match status" value="1"/>
</dbReference>
<organism evidence="3 4">
    <name type="scientific">Apostasia shenzhenica</name>
    <dbReference type="NCBI Taxonomy" id="1088818"/>
    <lineage>
        <taxon>Eukaryota</taxon>
        <taxon>Viridiplantae</taxon>
        <taxon>Streptophyta</taxon>
        <taxon>Embryophyta</taxon>
        <taxon>Tracheophyta</taxon>
        <taxon>Spermatophyta</taxon>
        <taxon>Magnoliopsida</taxon>
        <taxon>Liliopsida</taxon>
        <taxon>Asparagales</taxon>
        <taxon>Orchidaceae</taxon>
        <taxon>Apostasioideae</taxon>
        <taxon>Apostasia</taxon>
    </lineage>
</organism>
<evidence type="ECO:0000313" key="4">
    <source>
        <dbReference type="Proteomes" id="UP000236161"/>
    </source>
</evidence>
<proteinExistence type="inferred from homology"/>
<name>A0A2I0BF20_9ASPA</name>
<accession>A0A2I0BF20</accession>
<dbReference type="InterPro" id="IPR050608">
    <property type="entry name" value="NmrA-type/Isoflavone_red_sf"/>
</dbReference>
<keyword evidence="4" id="KW-1185">Reference proteome</keyword>
<evidence type="ECO:0000256" key="1">
    <source>
        <dbReference type="ARBA" id="ARBA00005725"/>
    </source>
</evidence>
<feature type="domain" description="NmrA-like" evidence="2">
    <location>
        <begin position="6"/>
        <end position="48"/>
    </location>
</feature>
<dbReference type="AlphaFoldDB" id="A0A2I0BF20"/>
<dbReference type="GO" id="GO:0010283">
    <property type="term" value="F:pinoresinol reductase activity"/>
    <property type="evidence" value="ECO:0007669"/>
    <property type="project" value="UniProtKB-ARBA"/>
</dbReference>
<dbReference type="Proteomes" id="UP000236161">
    <property type="component" value="Unassembled WGS sequence"/>
</dbReference>
<dbReference type="InterPro" id="IPR036291">
    <property type="entry name" value="NAD(P)-bd_dom_sf"/>
</dbReference>
<dbReference type="SUPFAM" id="SSF51735">
    <property type="entry name" value="NAD(P)-binding Rossmann-fold domains"/>
    <property type="match status" value="1"/>
</dbReference>
<gene>
    <name evidence="3" type="ORF">AXF42_Ash007085</name>
</gene>
<dbReference type="InterPro" id="IPR008030">
    <property type="entry name" value="NmrA-like"/>
</dbReference>
<sequence length="87" mass="9308">MGHALVPGRVSFDEKMEVRKAIEVAGIPFTYVSGNCFMGYFVAGLCQLGTVVPSKHSVCFHGDGNVKCQLSLSLSLSKGSIGSNFFF</sequence>
<evidence type="ECO:0000313" key="3">
    <source>
        <dbReference type="EMBL" id="PKA66388.1"/>
    </source>
</evidence>